<dbReference type="EMBL" id="VLJV01000001">
    <property type="protein sequence ID" value="TWH19999.1"/>
    <property type="molecule type" value="Genomic_DNA"/>
</dbReference>
<dbReference type="AlphaFoldDB" id="A0A660CER4"/>
<dbReference type="Proteomes" id="UP000317303">
    <property type="component" value="Unassembled WGS sequence"/>
</dbReference>
<accession>A0A660CER4</accession>
<name>A0A660CER4_9PSEU</name>
<keyword evidence="2" id="KW-1185">Reference proteome</keyword>
<reference evidence="1 2" key="1">
    <citation type="submission" date="2019-07" db="EMBL/GenBank/DDBJ databases">
        <title>R&amp;d 2014.</title>
        <authorList>
            <person name="Klenk H.-P."/>
        </authorList>
    </citation>
    <scope>NUCLEOTIDE SEQUENCE [LARGE SCALE GENOMIC DNA]</scope>
    <source>
        <strain evidence="1 2">DSM 43194</strain>
    </source>
</reference>
<evidence type="ECO:0000313" key="1">
    <source>
        <dbReference type="EMBL" id="TWH19999.1"/>
    </source>
</evidence>
<protein>
    <submittedName>
        <fullName evidence="1">Uncharacterized protein</fullName>
    </submittedName>
</protein>
<proteinExistence type="predicted"/>
<dbReference type="InterPro" id="IPR046080">
    <property type="entry name" value="DUF6098"/>
</dbReference>
<gene>
    <name evidence="1" type="ORF">JD82_01839</name>
</gene>
<comment type="caution">
    <text evidence="1">The sequence shown here is derived from an EMBL/GenBank/DDBJ whole genome shotgun (WGS) entry which is preliminary data.</text>
</comment>
<organism evidence="1 2">
    <name type="scientific">Prauserella rugosa</name>
    <dbReference type="NCBI Taxonomy" id="43354"/>
    <lineage>
        <taxon>Bacteria</taxon>
        <taxon>Bacillati</taxon>
        <taxon>Actinomycetota</taxon>
        <taxon>Actinomycetes</taxon>
        <taxon>Pseudonocardiales</taxon>
        <taxon>Pseudonocardiaceae</taxon>
        <taxon>Prauserella</taxon>
    </lineage>
</organism>
<evidence type="ECO:0000313" key="2">
    <source>
        <dbReference type="Proteomes" id="UP000317303"/>
    </source>
</evidence>
<dbReference type="RefSeq" id="WP_030530875.1">
    <property type="nucleotide sequence ID" value="NZ_JOIJ01000003.1"/>
</dbReference>
<dbReference type="Pfam" id="PF19593">
    <property type="entry name" value="DUF6098"/>
    <property type="match status" value="1"/>
</dbReference>
<dbReference type="OrthoDB" id="3531920at2"/>
<sequence>MPTVRTLRDVTDLVGRGVAPYLRYSPGPDSDAAHPSTDHESGLLMPGVSINPLEAPGWWTLPLEDWVARRICQYLRELDEGAWPWLLSGRVVDVGPDNEPLLVDVEPVAWMDLALLDEARDHYRSRLEAGVATHQDKAQ</sequence>